<proteinExistence type="inferred from homology"/>
<dbReference type="Proteomes" id="UP000008021">
    <property type="component" value="Chromosome 1"/>
</dbReference>
<organism evidence="6">
    <name type="scientific">Oryza meridionalis</name>
    <dbReference type="NCBI Taxonomy" id="40149"/>
    <lineage>
        <taxon>Eukaryota</taxon>
        <taxon>Viridiplantae</taxon>
        <taxon>Streptophyta</taxon>
        <taxon>Embryophyta</taxon>
        <taxon>Tracheophyta</taxon>
        <taxon>Spermatophyta</taxon>
        <taxon>Magnoliopsida</taxon>
        <taxon>Liliopsida</taxon>
        <taxon>Poales</taxon>
        <taxon>Poaceae</taxon>
        <taxon>BOP clade</taxon>
        <taxon>Oryzoideae</taxon>
        <taxon>Oryzeae</taxon>
        <taxon>Oryzinae</taxon>
        <taxon>Oryza</taxon>
    </lineage>
</organism>
<reference evidence="6" key="2">
    <citation type="submission" date="2018-05" db="EMBL/GenBank/DDBJ databases">
        <title>OmerRS3 (Oryza meridionalis Reference Sequence Version 3).</title>
        <authorList>
            <person name="Zhang J."/>
            <person name="Kudrna D."/>
            <person name="Lee S."/>
            <person name="Talag J."/>
            <person name="Welchert J."/>
            <person name="Wing R.A."/>
        </authorList>
    </citation>
    <scope>NUCLEOTIDE SEQUENCE [LARGE SCALE GENOMIC DNA]</scope>
    <source>
        <strain evidence="6">cv. OR44</strain>
    </source>
</reference>
<feature type="compositionally biased region" description="Low complexity" evidence="4">
    <location>
        <begin position="60"/>
        <end position="80"/>
    </location>
</feature>
<evidence type="ECO:0000256" key="3">
    <source>
        <dbReference type="ARBA" id="ARBA00023163"/>
    </source>
</evidence>
<accession>A0A0E0C8D5</accession>
<dbReference type="InterPro" id="IPR036638">
    <property type="entry name" value="HLH_DNA-bd_sf"/>
</dbReference>
<dbReference type="PANTHER" id="PTHR46665">
    <property type="entry name" value="TRANSCRIPTION FACTOR BHLH041-RELATED-RELATED"/>
    <property type="match status" value="1"/>
</dbReference>
<feature type="region of interest" description="Disordered" evidence="4">
    <location>
        <begin position="37"/>
        <end position="89"/>
    </location>
</feature>
<evidence type="ECO:0000259" key="5">
    <source>
        <dbReference type="PROSITE" id="PS50888"/>
    </source>
</evidence>
<keyword evidence="2" id="KW-0805">Transcription regulation</keyword>
<keyword evidence="7" id="KW-1185">Reference proteome</keyword>
<evidence type="ECO:0000256" key="2">
    <source>
        <dbReference type="ARBA" id="ARBA00023015"/>
    </source>
</evidence>
<dbReference type="STRING" id="40149.A0A0E0C8D5"/>
<evidence type="ECO:0000313" key="7">
    <source>
        <dbReference type="Proteomes" id="UP000008021"/>
    </source>
</evidence>
<dbReference type="InterPro" id="IPR044658">
    <property type="entry name" value="bHLH92/bHLH041-like"/>
</dbReference>
<dbReference type="PANTHER" id="PTHR46665:SF7">
    <property type="entry name" value="OS01G0773800 PROTEIN"/>
    <property type="match status" value="1"/>
</dbReference>
<sequence>MQAQPAMENDDDVEHPFYYFVHDDAAAGVDDHEELLASLGFLLPPPPPPPPPPQPDQGRSAFAAYQSTAAMASSSSSSESLSRRYHSSASNVHRRMHRFLRSIYDDAGDDAGATTEMQPAEGEQQQAAPSGGSARFRHIMRERLRRERLSQGYADLQAILPTGASSSKGGKNTIVAAAANYIRELEGRKGWLCAQNELLERTTPKPGAGMVVKVRAESELGSTVDVFEAVLRRLKAMDELQVTAIQSWFGAGGMWMDVAVESKISSREVDKAITNALKELQEIEYSEYSCLQDPMRSGTSFSCQVESGVLLMS</sequence>
<dbReference type="Gramene" id="OMERI01G29650.1">
    <property type="protein sequence ID" value="OMERI01G29650.1"/>
    <property type="gene ID" value="OMERI01G29650"/>
</dbReference>
<protein>
    <recommendedName>
        <fullName evidence="5">BHLH domain-containing protein</fullName>
    </recommendedName>
</protein>
<feature type="domain" description="BHLH" evidence="5">
    <location>
        <begin position="133"/>
        <end position="185"/>
    </location>
</feature>
<keyword evidence="3" id="KW-0804">Transcription</keyword>
<dbReference type="InterPro" id="IPR011598">
    <property type="entry name" value="bHLH_dom"/>
</dbReference>
<dbReference type="PROSITE" id="PS50888">
    <property type="entry name" value="BHLH"/>
    <property type="match status" value="1"/>
</dbReference>
<dbReference type="GO" id="GO:0046983">
    <property type="term" value="F:protein dimerization activity"/>
    <property type="evidence" value="ECO:0007669"/>
    <property type="project" value="InterPro"/>
</dbReference>
<evidence type="ECO:0000313" key="6">
    <source>
        <dbReference type="EnsemblPlants" id="OMERI01G29650.1"/>
    </source>
</evidence>
<dbReference type="Pfam" id="PF00010">
    <property type="entry name" value="HLH"/>
    <property type="match status" value="1"/>
</dbReference>
<feature type="region of interest" description="Disordered" evidence="4">
    <location>
        <begin position="107"/>
        <end position="134"/>
    </location>
</feature>
<feature type="compositionally biased region" description="Pro residues" evidence="4">
    <location>
        <begin position="43"/>
        <end position="55"/>
    </location>
</feature>
<dbReference type="SUPFAM" id="SSF47459">
    <property type="entry name" value="HLH, helix-loop-helix DNA-binding domain"/>
    <property type="match status" value="1"/>
</dbReference>
<dbReference type="AlphaFoldDB" id="A0A0E0C8D5"/>
<dbReference type="HOGENOM" id="CLU_085195_0_0_1"/>
<dbReference type="EnsemblPlants" id="OMERI01G29650.1">
    <property type="protein sequence ID" value="OMERI01G29650.1"/>
    <property type="gene ID" value="OMERI01G29650"/>
</dbReference>
<dbReference type="Gene3D" id="4.10.280.10">
    <property type="entry name" value="Helix-loop-helix DNA-binding domain"/>
    <property type="match status" value="1"/>
</dbReference>
<feature type="compositionally biased region" description="Low complexity" evidence="4">
    <location>
        <begin position="110"/>
        <end position="134"/>
    </location>
</feature>
<dbReference type="SUPFAM" id="SSF101447">
    <property type="entry name" value="Formin homology 2 domain (FH2 domain)"/>
    <property type="match status" value="1"/>
</dbReference>
<name>A0A0E0C8D5_9ORYZ</name>
<evidence type="ECO:0000256" key="1">
    <source>
        <dbReference type="ARBA" id="ARBA00005510"/>
    </source>
</evidence>
<dbReference type="eggNOG" id="ENOG502R5R8">
    <property type="taxonomic scope" value="Eukaryota"/>
</dbReference>
<comment type="similarity">
    <text evidence="1">Belongs to the bHLH protein family.</text>
</comment>
<dbReference type="SMART" id="SM00353">
    <property type="entry name" value="HLH"/>
    <property type="match status" value="1"/>
</dbReference>
<reference evidence="6" key="1">
    <citation type="submission" date="2015-04" db="UniProtKB">
        <authorList>
            <consortium name="EnsemblPlants"/>
        </authorList>
    </citation>
    <scope>IDENTIFICATION</scope>
</reference>
<evidence type="ECO:0000256" key="4">
    <source>
        <dbReference type="SAM" id="MobiDB-lite"/>
    </source>
</evidence>